<evidence type="ECO:0000256" key="3">
    <source>
        <dbReference type="SAM" id="SignalP"/>
    </source>
</evidence>
<comment type="caution">
    <text evidence="4">The sequence shown here is derived from an EMBL/GenBank/DDBJ whole genome shotgun (WGS) entry which is preliminary data.</text>
</comment>
<evidence type="ECO:0000256" key="2">
    <source>
        <dbReference type="SAM" id="Phobius"/>
    </source>
</evidence>
<keyword evidence="2" id="KW-1133">Transmembrane helix</keyword>
<protein>
    <submittedName>
        <fullName evidence="4">Cobalamin biosynthesis protein CbiL</fullName>
    </submittedName>
</protein>
<feature type="chain" id="PRO_5043612184" evidence="3">
    <location>
        <begin position="22"/>
        <end position="199"/>
    </location>
</feature>
<dbReference type="RefSeq" id="WP_118998953.1">
    <property type="nucleotide sequence ID" value="NZ_QWGP01000001.1"/>
</dbReference>
<evidence type="ECO:0000313" key="5">
    <source>
        <dbReference type="Proteomes" id="UP000266305"/>
    </source>
</evidence>
<feature type="region of interest" description="Disordered" evidence="1">
    <location>
        <begin position="119"/>
        <end position="142"/>
    </location>
</feature>
<name>A0AAX1URK6_CERSP</name>
<organism evidence="4 5">
    <name type="scientific">Cereibacter sphaeroides</name>
    <name type="common">Rhodobacter sphaeroides</name>
    <dbReference type="NCBI Taxonomy" id="1063"/>
    <lineage>
        <taxon>Bacteria</taxon>
        <taxon>Pseudomonadati</taxon>
        <taxon>Pseudomonadota</taxon>
        <taxon>Alphaproteobacteria</taxon>
        <taxon>Rhodobacterales</taxon>
        <taxon>Paracoccaceae</taxon>
        <taxon>Cereibacter</taxon>
    </lineage>
</organism>
<evidence type="ECO:0000313" key="4">
    <source>
        <dbReference type="EMBL" id="RHZ98534.1"/>
    </source>
</evidence>
<accession>A0AAX1URK6</accession>
<feature type="transmembrane region" description="Helical" evidence="2">
    <location>
        <begin position="177"/>
        <end position="194"/>
    </location>
</feature>
<dbReference type="Proteomes" id="UP000266305">
    <property type="component" value="Unassembled WGS sequence"/>
</dbReference>
<gene>
    <name evidence="4" type="ORF">D1114_00135</name>
</gene>
<dbReference type="AlphaFoldDB" id="A0AAX1URK6"/>
<reference evidence="4 5" key="1">
    <citation type="submission" date="2018-08" db="EMBL/GenBank/DDBJ databases">
        <title>Draft genome sequence of Rhodobacter sphaeroides FY.</title>
        <authorList>
            <person name="Rayyan A."/>
            <person name="Meyer T.E."/>
            <person name="Kyndt J.A."/>
        </authorList>
    </citation>
    <scope>NUCLEOTIDE SEQUENCE [LARGE SCALE GENOMIC DNA]</scope>
    <source>
        <strain evidence="4 5">FY</strain>
    </source>
</reference>
<feature type="signal peptide" evidence="3">
    <location>
        <begin position="1"/>
        <end position="21"/>
    </location>
</feature>
<evidence type="ECO:0000256" key="1">
    <source>
        <dbReference type="SAM" id="MobiDB-lite"/>
    </source>
</evidence>
<keyword evidence="2" id="KW-0472">Membrane</keyword>
<proteinExistence type="predicted"/>
<keyword evidence="2" id="KW-0812">Transmembrane</keyword>
<sequence length="199" mass="20782">MRRALLLLLLLALLLAGPAAAHSLRLFAKVEGREVSGYGFFVGGGRPRGAGWSARMAGLPLARGETDAEGGFRFEVPEAVTGDVVIALDTGEGHMARVTLPPERFGGVPVPSGAIPLKAGGPALPAAEERPSAPAPTEKAPSPEVLRAIVSQAVEAEVAPLLERIEQMDARMRVTDILSGLFLILGGAGIALWARGRRR</sequence>
<dbReference type="EMBL" id="QWGP01000001">
    <property type="protein sequence ID" value="RHZ98534.1"/>
    <property type="molecule type" value="Genomic_DNA"/>
</dbReference>
<keyword evidence="3" id="KW-0732">Signal</keyword>